<dbReference type="EMBL" id="CADCXV010000748">
    <property type="protein sequence ID" value="CAB0034614.1"/>
    <property type="molecule type" value="Genomic_DNA"/>
</dbReference>
<name>A0A6H5ICV8_9HYME</name>
<gene>
    <name evidence="2" type="ORF">TBRA_LOCUS6512</name>
</gene>
<protein>
    <submittedName>
        <fullName evidence="2">Uncharacterized protein</fullName>
    </submittedName>
</protein>
<feature type="signal peptide" evidence="1">
    <location>
        <begin position="1"/>
        <end position="19"/>
    </location>
</feature>
<feature type="non-terminal residue" evidence="2">
    <location>
        <position position="1"/>
    </location>
</feature>
<accession>A0A6H5ICV8</accession>
<organism evidence="2 3">
    <name type="scientific">Trichogramma brassicae</name>
    <dbReference type="NCBI Taxonomy" id="86971"/>
    <lineage>
        <taxon>Eukaryota</taxon>
        <taxon>Metazoa</taxon>
        <taxon>Ecdysozoa</taxon>
        <taxon>Arthropoda</taxon>
        <taxon>Hexapoda</taxon>
        <taxon>Insecta</taxon>
        <taxon>Pterygota</taxon>
        <taxon>Neoptera</taxon>
        <taxon>Endopterygota</taxon>
        <taxon>Hymenoptera</taxon>
        <taxon>Apocrita</taxon>
        <taxon>Proctotrupomorpha</taxon>
        <taxon>Chalcidoidea</taxon>
        <taxon>Trichogrammatidae</taxon>
        <taxon>Trichogramma</taxon>
    </lineage>
</organism>
<keyword evidence="1" id="KW-0732">Signal</keyword>
<sequence length="249" mass="27947">YSKLCLFDFTLLLVSYCYRNGSNKLGRGATLQSRRVLFFGEGGKSVPKCDRYDAVQECATYASKTRATDVNRELEPRAVLQKSSSVKQEVESVSPSEFRPVAVNASSRYSLFEYSLELRLLMTRISCKYIGVLPRENRVYRDHRVYTNACIHISEMKPSTSATASAALNPTVAACTRSSNYVAEDLLKANKIVILLKTRNENVICLFRESVLSILLNFSLLHAYFVHGGFSSGIRIAGSLYERVCLNTY</sequence>
<evidence type="ECO:0000313" key="2">
    <source>
        <dbReference type="EMBL" id="CAB0034614.1"/>
    </source>
</evidence>
<feature type="chain" id="PRO_5026155476" evidence="1">
    <location>
        <begin position="20"/>
        <end position="249"/>
    </location>
</feature>
<dbReference type="AlphaFoldDB" id="A0A6H5ICV8"/>
<dbReference type="Proteomes" id="UP000479190">
    <property type="component" value="Unassembled WGS sequence"/>
</dbReference>
<proteinExistence type="predicted"/>
<keyword evidence="3" id="KW-1185">Reference proteome</keyword>
<evidence type="ECO:0000313" key="3">
    <source>
        <dbReference type="Proteomes" id="UP000479190"/>
    </source>
</evidence>
<evidence type="ECO:0000256" key="1">
    <source>
        <dbReference type="SAM" id="SignalP"/>
    </source>
</evidence>
<reference evidence="2 3" key="1">
    <citation type="submission" date="2020-02" db="EMBL/GenBank/DDBJ databases">
        <authorList>
            <person name="Ferguson B K."/>
        </authorList>
    </citation>
    <scope>NUCLEOTIDE SEQUENCE [LARGE SCALE GENOMIC DNA]</scope>
</reference>